<name>A0A2N8KQV2_9BURK</name>
<evidence type="ECO:0000256" key="1">
    <source>
        <dbReference type="SAM" id="SignalP"/>
    </source>
</evidence>
<comment type="caution">
    <text evidence="2">The sequence shown here is derived from an EMBL/GenBank/DDBJ whole genome shotgun (WGS) entry which is preliminary data.</text>
</comment>
<dbReference type="RefSeq" id="WP_102771745.1">
    <property type="nucleotide sequence ID" value="NZ_POQS01000001.1"/>
</dbReference>
<protein>
    <recommendedName>
        <fullName evidence="4">Lysozyme inhibitor</fullName>
    </recommendedName>
</protein>
<keyword evidence="3" id="KW-1185">Reference proteome</keyword>
<feature type="chain" id="PRO_5014808840" description="Lysozyme inhibitor" evidence="1">
    <location>
        <begin position="35"/>
        <end position="167"/>
    </location>
</feature>
<evidence type="ECO:0008006" key="4">
    <source>
        <dbReference type="Google" id="ProtNLM"/>
    </source>
</evidence>
<dbReference type="AlphaFoldDB" id="A0A2N8KQV2"/>
<dbReference type="EMBL" id="POQS01000001">
    <property type="protein sequence ID" value="PND35829.1"/>
    <property type="molecule type" value="Genomic_DNA"/>
</dbReference>
<evidence type="ECO:0000313" key="2">
    <source>
        <dbReference type="EMBL" id="PND35829.1"/>
    </source>
</evidence>
<reference evidence="2 3" key="1">
    <citation type="submission" date="2018-01" db="EMBL/GenBank/DDBJ databases">
        <title>The draft genome of an aniline degradation strain ANB-1.</title>
        <authorList>
            <person name="Zhang L."/>
            <person name="Jiang J."/>
        </authorList>
    </citation>
    <scope>NUCLEOTIDE SEQUENCE [LARGE SCALE GENOMIC DNA]</scope>
    <source>
        <strain evidence="2 3">ANB-1</strain>
    </source>
</reference>
<sequence length="167" mass="17385">MNRIRADRKPAPRLLYGVTAATALAISLAPCARAEPPPAAEPQAWPEAETVRMLLRAEAAAALADCSVPGRCPAGADQTPAAPAAAPAVRADDDIRVLAIYGTARRLRVDLDVNGAVLRYQAGRGAPVAGAAVAGAYRLLAIEDACVRLRRDGLERTACLDLGRSLP</sequence>
<dbReference type="Proteomes" id="UP000235994">
    <property type="component" value="Unassembled WGS sequence"/>
</dbReference>
<accession>A0A2N8KQV2</accession>
<keyword evidence="1" id="KW-0732">Signal</keyword>
<evidence type="ECO:0000313" key="3">
    <source>
        <dbReference type="Proteomes" id="UP000235994"/>
    </source>
</evidence>
<feature type="signal peptide" evidence="1">
    <location>
        <begin position="1"/>
        <end position="34"/>
    </location>
</feature>
<proteinExistence type="predicted"/>
<gene>
    <name evidence="2" type="ORF">C1I89_05655</name>
</gene>
<organism evidence="2 3">
    <name type="scientific">Achromobacter pulmonis</name>
    <dbReference type="NCBI Taxonomy" id="1389932"/>
    <lineage>
        <taxon>Bacteria</taxon>
        <taxon>Pseudomonadati</taxon>
        <taxon>Pseudomonadota</taxon>
        <taxon>Betaproteobacteria</taxon>
        <taxon>Burkholderiales</taxon>
        <taxon>Alcaligenaceae</taxon>
        <taxon>Achromobacter</taxon>
    </lineage>
</organism>